<accession>M7T4E6</accession>
<feature type="compositionally biased region" description="Acidic residues" evidence="1">
    <location>
        <begin position="121"/>
        <end position="143"/>
    </location>
</feature>
<proteinExistence type="predicted"/>
<dbReference type="AlphaFoldDB" id="M7T4E6"/>
<reference evidence="3" key="1">
    <citation type="journal article" date="2013" name="Genome Announc.">
        <title>Draft genome sequence of the grapevine dieback fungus Eutypa lata UCR-EL1.</title>
        <authorList>
            <person name="Blanco-Ulate B."/>
            <person name="Rolshausen P.E."/>
            <person name="Cantu D."/>
        </authorList>
    </citation>
    <scope>NUCLEOTIDE SEQUENCE [LARGE SCALE GENOMIC DNA]</scope>
    <source>
        <strain evidence="3">UCR-EL1</strain>
    </source>
</reference>
<keyword evidence="3" id="KW-1185">Reference proteome</keyword>
<feature type="region of interest" description="Disordered" evidence="1">
    <location>
        <begin position="101"/>
        <end position="158"/>
    </location>
</feature>
<sequence length="158" mass="17662">MLWRTWAICHEVLPVHTYLQAREGFIALRVAGGKSAIPPQEEEEAPAKKPKWHEAMKEEELGKSAGQFEKALLFQEHAKKAAEHAKKAASMMERYMAEDEGIDAPAGINPKELAKRLGVEERDELGDTDNEEGEVVDDDDDGDNMPQVPVNKKKRKSA</sequence>
<evidence type="ECO:0000256" key="1">
    <source>
        <dbReference type="SAM" id="MobiDB-lite"/>
    </source>
</evidence>
<dbReference type="HOGENOM" id="CLU_1669396_0_0_1"/>
<gene>
    <name evidence="2" type="ORF">UCREL1_11557</name>
</gene>
<dbReference type="EMBL" id="KB707597">
    <property type="protein sequence ID" value="EMR61510.1"/>
    <property type="molecule type" value="Genomic_DNA"/>
</dbReference>
<dbReference type="Proteomes" id="UP000012174">
    <property type="component" value="Unassembled WGS sequence"/>
</dbReference>
<protein>
    <submittedName>
        <fullName evidence="2">Uncharacterized protein</fullName>
    </submittedName>
</protein>
<name>M7T4E6_EUTLA</name>
<organism evidence="2 3">
    <name type="scientific">Eutypa lata (strain UCR-EL1)</name>
    <name type="common">Grapevine dieback disease fungus</name>
    <name type="synonym">Eutypa armeniacae</name>
    <dbReference type="NCBI Taxonomy" id="1287681"/>
    <lineage>
        <taxon>Eukaryota</taxon>
        <taxon>Fungi</taxon>
        <taxon>Dikarya</taxon>
        <taxon>Ascomycota</taxon>
        <taxon>Pezizomycotina</taxon>
        <taxon>Sordariomycetes</taxon>
        <taxon>Xylariomycetidae</taxon>
        <taxon>Xylariales</taxon>
        <taxon>Diatrypaceae</taxon>
        <taxon>Eutypa</taxon>
    </lineage>
</organism>
<dbReference type="KEGG" id="ela:UCREL1_11557"/>
<evidence type="ECO:0000313" key="2">
    <source>
        <dbReference type="EMBL" id="EMR61510.1"/>
    </source>
</evidence>
<evidence type="ECO:0000313" key="3">
    <source>
        <dbReference type="Proteomes" id="UP000012174"/>
    </source>
</evidence>